<dbReference type="AlphaFoldDB" id="A0A6P4DY04"/>
<dbReference type="GO" id="GO:0004620">
    <property type="term" value="F:phospholipase activity"/>
    <property type="evidence" value="ECO:0007669"/>
    <property type="project" value="InterPro"/>
</dbReference>
<dbReference type="PANTHER" id="PTHR21325">
    <property type="entry name" value="PHOSPHOLIPASE B, PLB1"/>
    <property type="match status" value="1"/>
</dbReference>
<sequence length="174" mass="20308">MLRTYRYLRDHVPRLLLNVVPAPNLRFLTSLSGLPPTCYSTLRFECPCLMGKGKGQLDFLEGIMKRWIARDYEIANRDEFNTETFTINVQPFSQFQDFPRTRSGQTDTRFFSEDCFHLSQRGHASAANSIWNNMLELPGEKSGFATHLFETFRCPTEQRPFIITRENSRPEFVI</sequence>
<organism evidence="1">
    <name type="scientific">Drosophila rhopaloa</name>
    <name type="common">Fruit fly</name>
    <dbReference type="NCBI Taxonomy" id="1041015"/>
    <lineage>
        <taxon>Eukaryota</taxon>
        <taxon>Metazoa</taxon>
        <taxon>Ecdysozoa</taxon>
        <taxon>Arthropoda</taxon>
        <taxon>Hexapoda</taxon>
        <taxon>Insecta</taxon>
        <taxon>Pterygota</taxon>
        <taxon>Neoptera</taxon>
        <taxon>Endopterygota</taxon>
        <taxon>Diptera</taxon>
        <taxon>Brachycera</taxon>
        <taxon>Muscomorpha</taxon>
        <taxon>Ephydroidea</taxon>
        <taxon>Drosophilidae</taxon>
        <taxon>Drosophila</taxon>
        <taxon>Sophophora</taxon>
    </lineage>
</organism>
<dbReference type="OrthoDB" id="10265800at2759"/>
<protein>
    <submittedName>
        <fullName evidence="1">Phospholipase B1, membrane-associated-like</fullName>
    </submittedName>
</protein>
<dbReference type="InterPro" id="IPR038885">
    <property type="entry name" value="PLB1"/>
</dbReference>
<name>A0A6P4DY04_DRORH</name>
<dbReference type="PANTHER" id="PTHR21325:SF31">
    <property type="entry name" value="GH22081P-RELATED"/>
    <property type="match status" value="1"/>
</dbReference>
<reference evidence="1" key="1">
    <citation type="submission" date="2025-08" db="UniProtKB">
        <authorList>
            <consortium name="RefSeq"/>
        </authorList>
    </citation>
    <scope>IDENTIFICATION</scope>
</reference>
<proteinExistence type="predicted"/>
<accession>A0A6P4DY04</accession>
<evidence type="ECO:0000313" key="1">
    <source>
        <dbReference type="RefSeq" id="XP_016970585.1"/>
    </source>
</evidence>
<dbReference type="RefSeq" id="XP_016970585.1">
    <property type="nucleotide sequence ID" value="XM_017115096.1"/>
</dbReference>
<dbReference type="GO" id="GO:0006644">
    <property type="term" value="P:phospholipid metabolic process"/>
    <property type="evidence" value="ECO:0007669"/>
    <property type="project" value="TreeGrafter"/>
</dbReference>
<gene>
    <name evidence="1" type="primary">LOC108038318</name>
</gene>